<gene>
    <name evidence="2" type="ORF">C1706_01230</name>
</gene>
<proteinExistence type="predicted"/>
<dbReference type="EMBL" id="PPCV01000001">
    <property type="protein sequence ID" value="RXW33416.1"/>
    <property type="molecule type" value="Genomic_DNA"/>
</dbReference>
<dbReference type="Proteomes" id="UP000290624">
    <property type="component" value="Unassembled WGS sequence"/>
</dbReference>
<reference evidence="2 3" key="1">
    <citation type="submission" date="2018-01" db="EMBL/GenBank/DDBJ databases">
        <title>Lactibacter flavus gen. nov., sp. nov., a novel bacterium of the family Propionibacteriaceae isolated from raw milk and dairy products.</title>
        <authorList>
            <person name="Wenning M."/>
            <person name="Breitenwieser F."/>
            <person name="Huptas C."/>
            <person name="von Neubeck M."/>
            <person name="Busse H.-J."/>
            <person name="Scherer S."/>
        </authorList>
    </citation>
    <scope>NUCLEOTIDE SEQUENCE [LARGE SCALE GENOMIC DNA]</scope>
    <source>
        <strain evidence="2 3">VG341</strain>
    </source>
</reference>
<feature type="transmembrane region" description="Helical" evidence="1">
    <location>
        <begin position="61"/>
        <end position="78"/>
    </location>
</feature>
<accession>A0A4Q2EKW1</accession>
<keyword evidence="1" id="KW-0472">Membrane</keyword>
<evidence type="ECO:0000256" key="1">
    <source>
        <dbReference type="SAM" id="Phobius"/>
    </source>
</evidence>
<organism evidence="2 3">
    <name type="scientific">Propioniciclava flava</name>
    <dbReference type="NCBI Taxonomy" id="2072026"/>
    <lineage>
        <taxon>Bacteria</taxon>
        <taxon>Bacillati</taxon>
        <taxon>Actinomycetota</taxon>
        <taxon>Actinomycetes</taxon>
        <taxon>Propionibacteriales</taxon>
        <taxon>Propionibacteriaceae</taxon>
        <taxon>Propioniciclava</taxon>
    </lineage>
</organism>
<keyword evidence="3" id="KW-1185">Reference proteome</keyword>
<feature type="transmembrane region" description="Helical" evidence="1">
    <location>
        <begin position="106"/>
        <end position="125"/>
    </location>
</feature>
<protein>
    <submittedName>
        <fullName evidence="2">Uncharacterized protein</fullName>
    </submittedName>
</protein>
<name>A0A4Q2EKW1_9ACTN</name>
<keyword evidence="1" id="KW-0812">Transmembrane</keyword>
<evidence type="ECO:0000313" key="3">
    <source>
        <dbReference type="Proteomes" id="UP000290624"/>
    </source>
</evidence>
<comment type="caution">
    <text evidence="2">The sequence shown here is derived from an EMBL/GenBank/DDBJ whole genome shotgun (WGS) entry which is preliminary data.</text>
</comment>
<sequence>MNEQIRFRVSEAPLGAARIAWSYLGTLLAALVATLIWAGWSPFGASVCGTEDTSCQLGWNIVGWALGMIVALAVPAFCLRLGFAWWGMWAIVLLAAPLWADDLPTWVIVVVVALTPLCAAAGTWRGPEQPRWVAWLVSAGLVLAVLGSFVVMVL</sequence>
<dbReference type="RefSeq" id="WP_129457381.1">
    <property type="nucleotide sequence ID" value="NZ_PPCV01000001.1"/>
</dbReference>
<keyword evidence="1" id="KW-1133">Transmembrane helix</keyword>
<feature type="transmembrane region" description="Helical" evidence="1">
    <location>
        <begin position="83"/>
        <end position="100"/>
    </location>
</feature>
<feature type="transmembrane region" description="Helical" evidence="1">
    <location>
        <begin position="21"/>
        <end position="41"/>
    </location>
</feature>
<evidence type="ECO:0000313" key="2">
    <source>
        <dbReference type="EMBL" id="RXW33416.1"/>
    </source>
</evidence>
<feature type="transmembrane region" description="Helical" evidence="1">
    <location>
        <begin position="132"/>
        <end position="153"/>
    </location>
</feature>
<dbReference type="AlphaFoldDB" id="A0A4Q2EKW1"/>